<keyword evidence="4 6" id="KW-0694">RNA-binding</keyword>
<dbReference type="PANTHER" id="PTHR24009">
    <property type="entry name" value="RNA-BINDING (RRM/RBD/RNP MOTIFS)"/>
    <property type="match status" value="1"/>
</dbReference>
<dbReference type="InterPro" id="IPR036855">
    <property type="entry name" value="Znf_CCCH_sf"/>
</dbReference>
<name>A0AAE1MW53_9FABA</name>
<feature type="domain" description="C3H1-type" evidence="9">
    <location>
        <begin position="15"/>
        <end position="42"/>
    </location>
</feature>
<evidence type="ECO:0000256" key="3">
    <source>
        <dbReference type="ARBA" id="ARBA00022833"/>
    </source>
</evidence>
<dbReference type="AlphaFoldDB" id="A0AAE1MW53"/>
<evidence type="ECO:0000256" key="4">
    <source>
        <dbReference type="ARBA" id="ARBA00022884"/>
    </source>
</evidence>
<evidence type="ECO:0000256" key="2">
    <source>
        <dbReference type="ARBA" id="ARBA00022771"/>
    </source>
</evidence>
<dbReference type="Pfam" id="PF00642">
    <property type="entry name" value="zf-CCCH"/>
    <property type="match status" value="1"/>
</dbReference>
<dbReference type="SMART" id="SM00356">
    <property type="entry name" value="ZnF_C3H1"/>
    <property type="match status" value="1"/>
</dbReference>
<dbReference type="PROSITE" id="PS50102">
    <property type="entry name" value="RRM"/>
    <property type="match status" value="1"/>
</dbReference>
<evidence type="ECO:0000259" key="8">
    <source>
        <dbReference type="PROSITE" id="PS50102"/>
    </source>
</evidence>
<evidence type="ECO:0000259" key="10">
    <source>
        <dbReference type="PROSITE" id="PS51644"/>
    </source>
</evidence>
<dbReference type="Gene3D" id="2.30.30.1190">
    <property type="match status" value="1"/>
</dbReference>
<dbReference type="SUPFAM" id="SSF54928">
    <property type="entry name" value="RNA-binding domain, RBD"/>
    <property type="match status" value="1"/>
</dbReference>
<dbReference type="InterPro" id="IPR035979">
    <property type="entry name" value="RBD_domain_sf"/>
</dbReference>
<evidence type="ECO:0000259" key="9">
    <source>
        <dbReference type="PROSITE" id="PS50103"/>
    </source>
</evidence>
<evidence type="ECO:0000256" key="6">
    <source>
        <dbReference type="PROSITE-ProRule" id="PRU00176"/>
    </source>
</evidence>
<protein>
    <submittedName>
        <fullName evidence="11">Uncharacterized protein</fullName>
    </submittedName>
</protein>
<dbReference type="InterPro" id="IPR000571">
    <property type="entry name" value="Znf_CCCH"/>
</dbReference>
<dbReference type="Gene3D" id="3.30.70.330">
    <property type="match status" value="1"/>
</dbReference>
<keyword evidence="1 7" id="KW-0479">Metal-binding</keyword>
<evidence type="ECO:0000313" key="11">
    <source>
        <dbReference type="EMBL" id="KAK4278355.1"/>
    </source>
</evidence>
<sequence length="371" mass="42250">MDPYNNAGAAGIVNGYSVKTCYYFNKGHCRYGSNCRFYHGQVAPPQSFSQMNGNSGYDQGVLPDSLAQLEADLIELLRSNRGSSVSIASLRRLYFEKYNRVLQADGYLTERQRHGKSGYSLSKLLALLKNSIRLIDKPNGQHEVVLVEDRHLEKGDPRQNISASRQLYMTFLPGSSFTEQDVSDYFNSFGQVEDVRIPPLQRRMFGFITFVDPETVKLILEKQIAHNVCGSSVLVKPYQDKSKRMDRKHLGRAQPPVVCSPRYVELAPNEFVPSYGNPAFLRRQQEQVFEFQRRQHLSELQLTQKHLSTSPHFGSSSGQVNVSGHVNVSEFINYAMNDKIGHIDHSFAETSYRDQPENFSYFHFQSGIDQK</sequence>
<dbReference type="Pfam" id="PF00076">
    <property type="entry name" value="RRM_1"/>
    <property type="match status" value="1"/>
</dbReference>
<dbReference type="GO" id="GO:0003677">
    <property type="term" value="F:DNA binding"/>
    <property type="evidence" value="ECO:0007669"/>
    <property type="project" value="UniProtKB-KW"/>
</dbReference>
<dbReference type="InterPro" id="IPR000504">
    <property type="entry name" value="RRM_dom"/>
</dbReference>
<dbReference type="PANTHER" id="PTHR24009:SF0">
    <property type="entry name" value="ZINC FINGER CCCH DOMAIN-CONTAINING PROTEIN 18"/>
    <property type="match status" value="1"/>
</dbReference>
<keyword evidence="3 7" id="KW-0862">Zinc</keyword>
<dbReference type="InterPro" id="IPR012677">
    <property type="entry name" value="Nucleotide-bd_a/b_plait_sf"/>
</dbReference>
<dbReference type="GO" id="GO:0003723">
    <property type="term" value="F:RNA binding"/>
    <property type="evidence" value="ECO:0007669"/>
    <property type="project" value="UniProtKB-UniRule"/>
</dbReference>
<dbReference type="PROSITE" id="PS51644">
    <property type="entry name" value="HTH_OST"/>
    <property type="match status" value="1"/>
</dbReference>
<dbReference type="PROSITE" id="PS50103">
    <property type="entry name" value="ZF_C3H1"/>
    <property type="match status" value="1"/>
</dbReference>
<dbReference type="InterPro" id="IPR025605">
    <property type="entry name" value="OST-HTH/LOTUS_dom"/>
</dbReference>
<evidence type="ECO:0000256" key="5">
    <source>
        <dbReference type="ARBA" id="ARBA00023125"/>
    </source>
</evidence>
<reference evidence="11" key="1">
    <citation type="submission" date="2023-10" db="EMBL/GenBank/DDBJ databases">
        <title>Chromosome-level genome of the transformable northern wattle, Acacia crassicarpa.</title>
        <authorList>
            <person name="Massaro I."/>
            <person name="Sinha N.R."/>
            <person name="Poethig S."/>
            <person name="Leichty A.R."/>
        </authorList>
    </citation>
    <scope>NUCLEOTIDE SEQUENCE</scope>
    <source>
        <strain evidence="11">Acra3RX</strain>
        <tissue evidence="11">Leaf</tissue>
    </source>
</reference>
<keyword evidence="5" id="KW-0238">DNA-binding</keyword>
<feature type="domain" description="HTH OST-type" evidence="10">
    <location>
        <begin position="65"/>
        <end position="148"/>
    </location>
</feature>
<gene>
    <name evidence="11" type="ORF">QN277_016211</name>
</gene>
<proteinExistence type="predicted"/>
<comment type="caution">
    <text evidence="11">The sequence shown here is derived from an EMBL/GenBank/DDBJ whole genome shotgun (WGS) entry which is preliminary data.</text>
</comment>
<accession>A0AAE1MW53</accession>
<dbReference type="SMART" id="SM00360">
    <property type="entry name" value="RRM"/>
    <property type="match status" value="1"/>
</dbReference>
<evidence type="ECO:0000313" key="12">
    <source>
        <dbReference type="Proteomes" id="UP001293593"/>
    </source>
</evidence>
<evidence type="ECO:0000256" key="7">
    <source>
        <dbReference type="PROSITE-ProRule" id="PRU00723"/>
    </source>
</evidence>
<organism evidence="11 12">
    <name type="scientific">Acacia crassicarpa</name>
    <name type="common">northern wattle</name>
    <dbReference type="NCBI Taxonomy" id="499986"/>
    <lineage>
        <taxon>Eukaryota</taxon>
        <taxon>Viridiplantae</taxon>
        <taxon>Streptophyta</taxon>
        <taxon>Embryophyta</taxon>
        <taxon>Tracheophyta</taxon>
        <taxon>Spermatophyta</taxon>
        <taxon>Magnoliopsida</taxon>
        <taxon>eudicotyledons</taxon>
        <taxon>Gunneridae</taxon>
        <taxon>Pentapetalae</taxon>
        <taxon>rosids</taxon>
        <taxon>fabids</taxon>
        <taxon>Fabales</taxon>
        <taxon>Fabaceae</taxon>
        <taxon>Caesalpinioideae</taxon>
        <taxon>mimosoid clade</taxon>
        <taxon>Acacieae</taxon>
        <taxon>Acacia</taxon>
    </lineage>
</organism>
<feature type="zinc finger region" description="C3H1-type" evidence="7">
    <location>
        <begin position="15"/>
        <end position="42"/>
    </location>
</feature>
<dbReference type="SUPFAM" id="SSF90229">
    <property type="entry name" value="CCCH zinc finger"/>
    <property type="match status" value="1"/>
</dbReference>
<dbReference type="EMBL" id="JAWXYG010000003">
    <property type="protein sequence ID" value="KAK4278355.1"/>
    <property type="molecule type" value="Genomic_DNA"/>
</dbReference>
<feature type="domain" description="RRM" evidence="8">
    <location>
        <begin position="165"/>
        <end position="240"/>
    </location>
</feature>
<evidence type="ECO:0000256" key="1">
    <source>
        <dbReference type="ARBA" id="ARBA00022723"/>
    </source>
</evidence>
<keyword evidence="2 7" id="KW-0863">Zinc-finger</keyword>
<keyword evidence="12" id="KW-1185">Reference proteome</keyword>
<dbReference type="Proteomes" id="UP001293593">
    <property type="component" value="Unassembled WGS sequence"/>
</dbReference>
<dbReference type="GO" id="GO:0008270">
    <property type="term" value="F:zinc ion binding"/>
    <property type="evidence" value="ECO:0007669"/>
    <property type="project" value="UniProtKB-KW"/>
</dbReference>